<evidence type="ECO:0000313" key="4">
    <source>
        <dbReference type="Proteomes" id="UP000735302"/>
    </source>
</evidence>
<comment type="caution">
    <text evidence="3">The sequence shown here is derived from an EMBL/GenBank/DDBJ whole genome shotgun (WGS) entry which is preliminary data.</text>
</comment>
<gene>
    <name evidence="3" type="ORF">PoB_005715500</name>
</gene>
<dbReference type="EMBL" id="BLXT01006250">
    <property type="protein sequence ID" value="GFO30650.1"/>
    <property type="molecule type" value="Genomic_DNA"/>
</dbReference>
<name>A0AAV4CG13_9GAST</name>
<reference evidence="3 4" key="1">
    <citation type="journal article" date="2021" name="Elife">
        <title>Chloroplast acquisition without the gene transfer in kleptoplastic sea slugs, Plakobranchus ocellatus.</title>
        <authorList>
            <person name="Maeda T."/>
            <person name="Takahashi S."/>
            <person name="Yoshida T."/>
            <person name="Shimamura S."/>
            <person name="Takaki Y."/>
            <person name="Nagai Y."/>
            <person name="Toyoda A."/>
            <person name="Suzuki Y."/>
            <person name="Arimoto A."/>
            <person name="Ishii H."/>
            <person name="Satoh N."/>
            <person name="Nishiyama T."/>
            <person name="Hasebe M."/>
            <person name="Maruyama T."/>
            <person name="Minagawa J."/>
            <person name="Obokata J."/>
            <person name="Shigenobu S."/>
        </authorList>
    </citation>
    <scope>NUCLEOTIDE SEQUENCE [LARGE SCALE GENOMIC DNA]</scope>
</reference>
<dbReference type="PANTHER" id="PTHR12771">
    <property type="entry name" value="ENGULFMENT AND CELL MOTILITY"/>
    <property type="match status" value="1"/>
</dbReference>
<keyword evidence="4" id="KW-1185">Reference proteome</keyword>
<accession>A0AAV4CG13</accession>
<organism evidence="3 4">
    <name type="scientific">Plakobranchus ocellatus</name>
    <dbReference type="NCBI Taxonomy" id="259542"/>
    <lineage>
        <taxon>Eukaryota</taxon>
        <taxon>Metazoa</taxon>
        <taxon>Spiralia</taxon>
        <taxon>Lophotrochozoa</taxon>
        <taxon>Mollusca</taxon>
        <taxon>Gastropoda</taxon>
        <taxon>Heterobranchia</taxon>
        <taxon>Euthyneura</taxon>
        <taxon>Panpulmonata</taxon>
        <taxon>Sacoglossa</taxon>
        <taxon>Placobranchoidea</taxon>
        <taxon>Plakobranchidae</taxon>
        <taxon>Plakobranchus</taxon>
    </lineage>
</organism>
<feature type="region of interest" description="Disordered" evidence="1">
    <location>
        <begin position="24"/>
        <end position="127"/>
    </location>
</feature>
<feature type="compositionally biased region" description="Polar residues" evidence="1">
    <location>
        <begin position="63"/>
        <end position="72"/>
    </location>
</feature>
<dbReference type="PANTHER" id="PTHR12771:SF2">
    <property type="entry name" value="ELMO DOMAIN-CONTAINING PROTEIN 3"/>
    <property type="match status" value="1"/>
</dbReference>
<evidence type="ECO:0000313" key="3">
    <source>
        <dbReference type="EMBL" id="GFO30650.1"/>
    </source>
</evidence>
<sequence length="508" mass="57204">MEADAVTVSLDELTIDLSEEHIRGEGYSVTEDEKANSYAGLSQQNSDALESISDPSDRYILNSGDQSAQTEAGTGLADEWGNTDSKENDFEADVPSLLLFSSSRTNESDDSDSEFEVPERTNIPEQRIPTQLEISSPSHQENDLSLNEKETFHFQPEILTPRDKKTTDLIMPPENSIVAGYNKEAAEFKSLNEEEFPNPAHNVSNDSAYTTFSTAKVHVPHIIEEDLKPHNQPSASEITTEALNSDLQKPDIITTAEDWEGVATVEPGFLKHDEKSSGIGATYESKPLQTFSESWKDFESKDYSSVKGEIRTRIERKGFSAFTHMLFGPPKLHSDLIPQRDLIFCIAATPFNNESKEHTSVLQTVYRCLTGSKFDCQRYGSHWEEIGFQGKDPATDLRGAGMLALLHLLYFLRDPSTKDLARDVYKLSLHPTQNFPFCVMGINLSRICIQVLREEVYNRECNKRKDIIGTINNVYAALFLHLYKLWKQGKTIADSGFVIKGEYQEKFR</sequence>
<dbReference type="Pfam" id="PF04727">
    <property type="entry name" value="ELMO_CED12"/>
    <property type="match status" value="1"/>
</dbReference>
<feature type="domain" description="ELMO" evidence="2">
    <location>
        <begin position="357"/>
        <end position="508"/>
    </location>
</feature>
<feature type="compositionally biased region" description="Polar residues" evidence="1">
    <location>
        <begin position="39"/>
        <end position="48"/>
    </location>
</feature>
<dbReference type="AlphaFoldDB" id="A0AAV4CG13"/>
<dbReference type="InterPro" id="IPR006816">
    <property type="entry name" value="ELMO_dom"/>
</dbReference>
<dbReference type="InterPro" id="IPR050868">
    <property type="entry name" value="ELMO_domain-containing"/>
</dbReference>
<dbReference type="Proteomes" id="UP000735302">
    <property type="component" value="Unassembled WGS sequence"/>
</dbReference>
<dbReference type="PROSITE" id="PS51335">
    <property type="entry name" value="ELMO"/>
    <property type="match status" value="1"/>
</dbReference>
<evidence type="ECO:0000259" key="2">
    <source>
        <dbReference type="PROSITE" id="PS51335"/>
    </source>
</evidence>
<proteinExistence type="predicted"/>
<evidence type="ECO:0000256" key="1">
    <source>
        <dbReference type="SAM" id="MobiDB-lite"/>
    </source>
</evidence>
<protein>
    <submittedName>
        <fullName evidence="3">Elmo domain-containing protein 3-like</fullName>
    </submittedName>
</protein>